<keyword evidence="5 7" id="KW-1133">Transmembrane helix</keyword>
<comment type="caution">
    <text evidence="9">The sequence shown here is derived from an EMBL/GenBank/DDBJ whole genome shotgun (WGS) entry which is preliminary data.</text>
</comment>
<organism evidence="9 10">
    <name type="scientific">Zhongshania borealis</name>
    <dbReference type="NCBI Taxonomy" id="889488"/>
    <lineage>
        <taxon>Bacteria</taxon>
        <taxon>Pseudomonadati</taxon>
        <taxon>Pseudomonadota</taxon>
        <taxon>Gammaproteobacteria</taxon>
        <taxon>Cellvibrionales</taxon>
        <taxon>Spongiibacteraceae</taxon>
        <taxon>Zhongshania</taxon>
    </lineage>
</organism>
<keyword evidence="2" id="KW-0813">Transport</keyword>
<evidence type="ECO:0000256" key="7">
    <source>
        <dbReference type="SAM" id="Phobius"/>
    </source>
</evidence>
<dbReference type="Proteomes" id="UP001500392">
    <property type="component" value="Unassembled WGS sequence"/>
</dbReference>
<dbReference type="RefSeq" id="WP_344933199.1">
    <property type="nucleotide sequence ID" value="NZ_BAABDM010000001.1"/>
</dbReference>
<feature type="transmembrane region" description="Helical" evidence="7">
    <location>
        <begin position="528"/>
        <end position="549"/>
    </location>
</feature>
<dbReference type="InterPro" id="IPR006037">
    <property type="entry name" value="RCK_C"/>
</dbReference>
<evidence type="ECO:0000259" key="8">
    <source>
        <dbReference type="PROSITE" id="PS51202"/>
    </source>
</evidence>
<evidence type="ECO:0000256" key="2">
    <source>
        <dbReference type="ARBA" id="ARBA00022448"/>
    </source>
</evidence>
<keyword evidence="4" id="KW-0677">Repeat</keyword>
<feature type="transmembrane region" description="Helical" evidence="7">
    <location>
        <begin position="7"/>
        <end position="23"/>
    </location>
</feature>
<feature type="transmembrane region" description="Helical" evidence="7">
    <location>
        <begin position="451"/>
        <end position="475"/>
    </location>
</feature>
<evidence type="ECO:0000256" key="3">
    <source>
        <dbReference type="ARBA" id="ARBA00022692"/>
    </source>
</evidence>
<feature type="transmembrane region" description="Helical" evidence="7">
    <location>
        <begin position="487"/>
        <end position="516"/>
    </location>
</feature>
<feature type="transmembrane region" description="Helical" evidence="7">
    <location>
        <begin position="569"/>
        <end position="589"/>
    </location>
</feature>
<dbReference type="PANTHER" id="PTHR43652:SF2">
    <property type="entry name" value="BASIC AMINO ACID ANTIPORTER YFCC-RELATED"/>
    <property type="match status" value="1"/>
</dbReference>
<keyword evidence="3 7" id="KW-0812">Transmembrane</keyword>
<dbReference type="Pfam" id="PF03600">
    <property type="entry name" value="CitMHS"/>
    <property type="match status" value="1"/>
</dbReference>
<protein>
    <submittedName>
        <fullName evidence="9">SLC13 family permease</fullName>
    </submittedName>
</protein>
<feature type="transmembrane region" description="Helical" evidence="7">
    <location>
        <begin position="174"/>
        <end position="197"/>
    </location>
</feature>
<dbReference type="PROSITE" id="PS01271">
    <property type="entry name" value="NA_SULFATE"/>
    <property type="match status" value="1"/>
</dbReference>
<feature type="transmembrane region" description="Helical" evidence="7">
    <location>
        <begin position="58"/>
        <end position="81"/>
    </location>
</feature>
<evidence type="ECO:0000313" key="9">
    <source>
        <dbReference type="EMBL" id="GAA4089653.1"/>
    </source>
</evidence>
<feature type="domain" description="RCK C-terminal" evidence="8">
    <location>
        <begin position="297"/>
        <end position="383"/>
    </location>
</feature>
<dbReference type="PANTHER" id="PTHR43652">
    <property type="entry name" value="BASIC AMINO ACID ANTIPORTER YFCC-RELATED"/>
    <property type="match status" value="1"/>
</dbReference>
<keyword evidence="10" id="KW-1185">Reference proteome</keyword>
<dbReference type="Gene3D" id="3.30.70.1450">
    <property type="entry name" value="Regulator of K+ conductance, C-terminal domain"/>
    <property type="match status" value="2"/>
</dbReference>
<evidence type="ECO:0000256" key="1">
    <source>
        <dbReference type="ARBA" id="ARBA00004141"/>
    </source>
</evidence>
<dbReference type="InterPro" id="IPR051679">
    <property type="entry name" value="DASS-Related_Transporters"/>
</dbReference>
<reference evidence="10" key="1">
    <citation type="journal article" date="2019" name="Int. J. Syst. Evol. Microbiol.">
        <title>The Global Catalogue of Microorganisms (GCM) 10K type strain sequencing project: providing services to taxonomists for standard genome sequencing and annotation.</title>
        <authorList>
            <consortium name="The Broad Institute Genomics Platform"/>
            <consortium name="The Broad Institute Genome Sequencing Center for Infectious Disease"/>
            <person name="Wu L."/>
            <person name="Ma J."/>
        </authorList>
    </citation>
    <scope>NUCLEOTIDE SEQUENCE [LARGE SCALE GENOMIC DNA]</scope>
    <source>
        <strain evidence="10">JCM 17304</strain>
    </source>
</reference>
<sequence>MMFTVDAWIALSVIAGCLLALIFTRRPPDMILCGGVVVLLLLDVLSPKEALAGMSNEGMVTVGVLFIVAQALSETGVVSWISHSMLGRPKSVGVAQLRLMAPVAAFSTILNNTPVVAMMIPAVRDWAKRNNLPVSQLMIPLSYAAIVGGTCTLIGTSTNLVVNGMLLHSLPDQALGMFDLAWVGVPSVLIVIGFTILTSRKLLPFKLGKTERFGDTRQYIVEMIVDDSSPMIGQSIEEAGLRQLPAMFLIEIVRDKRLMTVVSPKEILMAGDRLIFAGDVRSVVDLKNFHGLRLAEDQAFKLGANNLSRCLAEVVISPNFPHLGRMIRDMKFRNNYGAAIIAISRNGEQLKGRIGDVELEPGDTLLLEAYEDFVPNQRYSRDFLLVSEIENSRPVRHEHRLRAGVIMLAMVVVVAAGWLSMLKAAFLAAGLMVATRCIRASDARRSVDWQILLVIAASIALGGSLESTGAASIIASEIVGVAAGSPMATLVAIFVVTTLFSAVISNLAAAVIVFPIALAASQQLDVSVLPFAVTLMMAASASFATPIGYQTNLMVYGPGDYRFSDFFKIGIPLTVLVGITTIVIVPLVWPF</sequence>
<evidence type="ECO:0000313" key="10">
    <source>
        <dbReference type="Proteomes" id="UP001500392"/>
    </source>
</evidence>
<dbReference type="SUPFAM" id="SSF116726">
    <property type="entry name" value="TrkA C-terminal domain-like"/>
    <property type="match status" value="2"/>
</dbReference>
<accession>A0ABP7WIP8</accession>
<keyword evidence="6 7" id="KW-0472">Membrane</keyword>
<feature type="transmembrane region" description="Helical" evidence="7">
    <location>
        <begin position="101"/>
        <end position="120"/>
    </location>
</feature>
<dbReference type="InterPro" id="IPR004680">
    <property type="entry name" value="Cit_transptr-like_dom"/>
</dbReference>
<gene>
    <name evidence="9" type="ORF">GCM10022414_10900</name>
</gene>
<evidence type="ECO:0000256" key="4">
    <source>
        <dbReference type="ARBA" id="ARBA00022737"/>
    </source>
</evidence>
<dbReference type="EMBL" id="BAABDM010000001">
    <property type="protein sequence ID" value="GAA4089653.1"/>
    <property type="molecule type" value="Genomic_DNA"/>
</dbReference>
<dbReference type="Pfam" id="PF02080">
    <property type="entry name" value="TrkA_C"/>
    <property type="match status" value="2"/>
</dbReference>
<feature type="transmembrane region" description="Helical" evidence="7">
    <location>
        <begin position="141"/>
        <end position="162"/>
    </location>
</feature>
<comment type="subcellular location">
    <subcellularLocation>
        <location evidence="1">Membrane</location>
        <topology evidence="1">Multi-pass membrane protein</topology>
    </subcellularLocation>
</comment>
<name>A0ABP7WIP8_9GAMM</name>
<dbReference type="InterPro" id="IPR036721">
    <property type="entry name" value="RCK_C_sf"/>
</dbReference>
<proteinExistence type="predicted"/>
<feature type="domain" description="RCK C-terminal" evidence="8">
    <location>
        <begin position="208"/>
        <end position="292"/>
    </location>
</feature>
<dbReference type="PROSITE" id="PS51202">
    <property type="entry name" value="RCK_C"/>
    <property type="match status" value="2"/>
</dbReference>
<evidence type="ECO:0000256" key="5">
    <source>
        <dbReference type="ARBA" id="ARBA00022989"/>
    </source>
</evidence>
<evidence type="ECO:0000256" key="6">
    <source>
        <dbReference type="ARBA" id="ARBA00023136"/>
    </source>
</evidence>
<dbReference type="InterPro" id="IPR031312">
    <property type="entry name" value="Na/sul_symport_CS"/>
</dbReference>